<keyword evidence="1" id="KW-0812">Transmembrane</keyword>
<evidence type="ECO:0000313" key="2">
    <source>
        <dbReference type="EMBL" id="MBD9723547.1"/>
    </source>
</evidence>
<feature type="transmembrane region" description="Helical" evidence="1">
    <location>
        <begin position="499"/>
        <end position="520"/>
    </location>
</feature>
<dbReference type="EMBL" id="JACYXT010000003">
    <property type="protein sequence ID" value="MBD9723547.1"/>
    <property type="molecule type" value="Genomic_DNA"/>
</dbReference>
<organism evidence="2 3">
    <name type="scientific">Streptomyces caniscabiei</name>
    <dbReference type="NCBI Taxonomy" id="2746961"/>
    <lineage>
        <taxon>Bacteria</taxon>
        <taxon>Bacillati</taxon>
        <taxon>Actinomycetota</taxon>
        <taxon>Actinomycetes</taxon>
        <taxon>Kitasatosporales</taxon>
        <taxon>Streptomycetaceae</taxon>
        <taxon>Streptomyces</taxon>
    </lineage>
</organism>
<reference evidence="2" key="1">
    <citation type="submission" date="2020-09" db="EMBL/GenBank/DDBJ databases">
        <title>Streptomyces canutascabiei sp. nov., which causes potato common scab and is distributed across the world.</title>
        <authorList>
            <person name="Nguyen H.P."/>
            <person name="Weisberg A.J."/>
            <person name="Chang J.H."/>
            <person name="Clarke C.R."/>
        </authorList>
    </citation>
    <scope>NUCLEOTIDE SEQUENCE</scope>
    <source>
        <strain evidence="2">ID-01-6.2a</strain>
    </source>
</reference>
<evidence type="ECO:0000256" key="1">
    <source>
        <dbReference type="SAM" id="Phobius"/>
    </source>
</evidence>
<protein>
    <submittedName>
        <fullName evidence="2">Oxidoreductase</fullName>
    </submittedName>
</protein>
<proteinExistence type="predicted"/>
<keyword evidence="1" id="KW-1133">Transmembrane helix</keyword>
<gene>
    <name evidence="2" type="ORF">IHE70_09865</name>
</gene>
<dbReference type="AlphaFoldDB" id="A0A927L179"/>
<keyword evidence="1" id="KW-0472">Membrane</keyword>
<evidence type="ECO:0000313" key="3">
    <source>
        <dbReference type="Proteomes" id="UP000661025"/>
    </source>
</evidence>
<accession>A0A927L179</accession>
<name>A0A927L179_9ACTN</name>
<dbReference type="Proteomes" id="UP000661025">
    <property type="component" value="Unassembled WGS sequence"/>
</dbReference>
<dbReference type="RefSeq" id="WP_086797860.1">
    <property type="nucleotide sequence ID" value="NZ_CP119182.1"/>
</dbReference>
<sequence>MLTYEELTGPERELWDAFPEGRRVDLRTGVPEEDRVAGGEDWGPGRTVRATVIMALLLGANAAQRPGAVGSLSLAGARISGHVDLAGARIEHPLWLEGCWFEREVNLYGAETRTVAIMGSRVPRLEAGASRIGGRLDLHGTQVEAGPPSSPFHRASTALSLVNAHVAGGIMLNRARLIAPGGWAMAAGGLVVEGGLFCRRGFVADGEIRLLGAQLPGGLFLQGARLERPGPHGVTLALDNAVAQTVDCSDGFVSHGTVRLRGARITDNLSFEGAVLNGPPGDDGETGTGPALMAMLMQAADFDFALAGRPTGAVDLRGAQVSYLHESAHSWPEVVELDGFVYGSIKTAETNGERREAVSGPAAVRRRVEWIRRSPGYSPQPYEQLAAWYRKVGHDDDARRVLLAKQRHRRSTLSPAARVWGHLLDATVGYGYRPWLAGVWLLALVLLGTTAFDTTTPTAVKKDEGAPFQPLVYTLDLLVPIGGLGQRTAWYWTDGTLQWLAYALIALGWILTTAVIAGVTRTLQKN</sequence>
<dbReference type="GeneID" id="79933843"/>
<comment type="caution">
    <text evidence="2">The sequence shown here is derived from an EMBL/GenBank/DDBJ whole genome shotgun (WGS) entry which is preliminary data.</text>
</comment>